<protein>
    <submittedName>
        <fullName evidence="6">Ras-GEF domain-containing family member 1B-like isoform X1</fullName>
    </submittedName>
</protein>
<evidence type="ECO:0000256" key="2">
    <source>
        <dbReference type="PROSITE-ProRule" id="PRU00168"/>
    </source>
</evidence>
<dbReference type="CDD" id="cd06224">
    <property type="entry name" value="REM"/>
    <property type="match status" value="1"/>
</dbReference>
<feature type="domain" description="N-terminal Ras-GEF" evidence="5">
    <location>
        <begin position="167"/>
        <end position="293"/>
    </location>
</feature>
<sequence length="587" mass="67517">MATPSENGTISLSSGSRGISDIFAIQLEVTGRLLEAEQNKVELMEKEMRANMQDEISAGSMKARALKEEQNNFLRIYTQHQRLLQEYQAVAVDVFRKAAASSTQRTRSIPSVGMKNTVKKRASIFGTIVSETQGAQIHERPNLFSLFHSGVSKDSSPTKYNRPLKFENGYLVSGSMTALIEHIIPTLSYYPDRTFVFAFLLCSRLKMRPHKLLAEIHEAFETQIQALSSSDKTTLSAYFLQLLSEWTDNFAYDFRDERSMKTFKDVTQQCAAQSPDLRKTVGGLQHTLFYRLSLLEKYETNLQRINAATTEKIADSKTQVNLMESCDNPITLTQQLTHIELERLNSIGPEEFLQTFVKEKPASDGTNDMKRTNNLEAYIEWFNRLSYLVATEICIVDKKIKNRARVLDFFIDTAYECLVTNNFNSLMAIVAGLHMNPVQRLKKTWAKVNTSKFDKLMDTMNPSANFSNYRKSLKEAIDRKGDKKEKAVIPFFSLLVKDLYMVNETIPLNLDNGQVNFNKFWELSQHVTRLLSFRHSEYSPMRLRNVLNYLMTIPVFTEDELYLSSYKCEEPEMSYEKSKYKTLLQNR</sequence>
<dbReference type="InterPro" id="IPR008937">
    <property type="entry name" value="Ras-like_GEF"/>
</dbReference>
<keyword evidence="1 2" id="KW-0344">Guanine-nucleotide releasing factor</keyword>
<evidence type="ECO:0000313" key="6">
    <source>
        <dbReference type="EMBL" id="KAI6649337.1"/>
    </source>
</evidence>
<proteinExistence type="predicted"/>
<evidence type="ECO:0000259" key="5">
    <source>
        <dbReference type="PROSITE" id="PS50212"/>
    </source>
</evidence>
<dbReference type="PROSITE" id="PS50009">
    <property type="entry name" value="RASGEF_CAT"/>
    <property type="match status" value="1"/>
</dbReference>
<feature type="domain" description="Ras-GEF" evidence="4">
    <location>
        <begin position="328"/>
        <end position="571"/>
    </location>
</feature>
<keyword evidence="3" id="KW-0175">Coiled coil</keyword>
<gene>
    <name evidence="6" type="ORF">LOD99_11703</name>
</gene>
<dbReference type="InterPro" id="IPR019804">
    <property type="entry name" value="Ras_G-nucl-exch_fac_CS"/>
</dbReference>
<organism evidence="6 7">
    <name type="scientific">Oopsacas minuta</name>
    <dbReference type="NCBI Taxonomy" id="111878"/>
    <lineage>
        <taxon>Eukaryota</taxon>
        <taxon>Metazoa</taxon>
        <taxon>Porifera</taxon>
        <taxon>Hexactinellida</taxon>
        <taxon>Hexasterophora</taxon>
        <taxon>Lyssacinosida</taxon>
        <taxon>Leucopsacidae</taxon>
        <taxon>Oopsacas</taxon>
    </lineage>
</organism>
<dbReference type="PROSITE" id="PS50212">
    <property type="entry name" value="RASGEF_NTER"/>
    <property type="match status" value="1"/>
</dbReference>
<dbReference type="SMART" id="SM00147">
    <property type="entry name" value="RasGEF"/>
    <property type="match status" value="1"/>
</dbReference>
<evidence type="ECO:0000313" key="7">
    <source>
        <dbReference type="Proteomes" id="UP001165289"/>
    </source>
</evidence>
<dbReference type="PROSITE" id="PS00720">
    <property type="entry name" value="RASGEF"/>
    <property type="match status" value="1"/>
</dbReference>
<dbReference type="SUPFAM" id="SSF48366">
    <property type="entry name" value="Ras GEF"/>
    <property type="match status" value="1"/>
</dbReference>
<accession>A0AAV7JK64</accession>
<dbReference type="InterPro" id="IPR036964">
    <property type="entry name" value="RASGEF_cat_dom_sf"/>
</dbReference>
<dbReference type="InterPro" id="IPR000651">
    <property type="entry name" value="Ras-like_Gua-exchang_fac_N"/>
</dbReference>
<dbReference type="Gene3D" id="1.10.840.10">
    <property type="entry name" value="Ras guanine-nucleotide exchange factors catalytic domain"/>
    <property type="match status" value="1"/>
</dbReference>
<dbReference type="Pfam" id="PF00617">
    <property type="entry name" value="RasGEF"/>
    <property type="match status" value="1"/>
</dbReference>
<dbReference type="PANTHER" id="PTHR23113:SF356">
    <property type="entry name" value="FI05912P-RELATED"/>
    <property type="match status" value="1"/>
</dbReference>
<dbReference type="Pfam" id="PF00618">
    <property type="entry name" value="RasGEF_N"/>
    <property type="match status" value="1"/>
</dbReference>
<dbReference type="InterPro" id="IPR001895">
    <property type="entry name" value="RASGEF_cat_dom"/>
</dbReference>
<dbReference type="EMBL" id="JAKMXF010000321">
    <property type="protein sequence ID" value="KAI6649337.1"/>
    <property type="molecule type" value="Genomic_DNA"/>
</dbReference>
<dbReference type="AlphaFoldDB" id="A0AAV7JK64"/>
<dbReference type="GO" id="GO:0005085">
    <property type="term" value="F:guanyl-nucleotide exchange factor activity"/>
    <property type="evidence" value="ECO:0007669"/>
    <property type="project" value="UniProtKB-KW"/>
</dbReference>
<evidence type="ECO:0000256" key="3">
    <source>
        <dbReference type="SAM" id="Coils"/>
    </source>
</evidence>
<reference evidence="6 7" key="1">
    <citation type="journal article" date="2023" name="BMC Biol.">
        <title>The compact genome of the sponge Oopsacas minuta (Hexactinellida) is lacking key metazoan core genes.</title>
        <authorList>
            <person name="Santini S."/>
            <person name="Schenkelaars Q."/>
            <person name="Jourda C."/>
            <person name="Duchesne M."/>
            <person name="Belahbib H."/>
            <person name="Rocher C."/>
            <person name="Selva M."/>
            <person name="Riesgo A."/>
            <person name="Vervoort M."/>
            <person name="Leys S.P."/>
            <person name="Kodjabachian L."/>
            <person name="Le Bivic A."/>
            <person name="Borchiellini C."/>
            <person name="Claverie J.M."/>
            <person name="Renard E."/>
        </authorList>
    </citation>
    <scope>NUCLEOTIDE SEQUENCE [LARGE SCALE GENOMIC DNA]</scope>
    <source>
        <strain evidence="6">SPO-2</strain>
    </source>
</reference>
<feature type="coiled-coil region" evidence="3">
    <location>
        <begin position="27"/>
        <end position="54"/>
    </location>
</feature>
<dbReference type="Gene3D" id="1.20.870.10">
    <property type="entry name" value="Son of sevenless (SoS) protein Chain: S domain 1"/>
    <property type="match status" value="1"/>
</dbReference>
<dbReference type="PANTHER" id="PTHR23113">
    <property type="entry name" value="GUANINE NUCLEOTIDE EXCHANGE FACTOR"/>
    <property type="match status" value="1"/>
</dbReference>
<dbReference type="GO" id="GO:0007265">
    <property type="term" value="P:Ras protein signal transduction"/>
    <property type="evidence" value="ECO:0007669"/>
    <property type="project" value="TreeGrafter"/>
</dbReference>
<evidence type="ECO:0000256" key="1">
    <source>
        <dbReference type="ARBA" id="ARBA00022658"/>
    </source>
</evidence>
<dbReference type="GO" id="GO:0005886">
    <property type="term" value="C:plasma membrane"/>
    <property type="evidence" value="ECO:0007669"/>
    <property type="project" value="TreeGrafter"/>
</dbReference>
<evidence type="ECO:0000259" key="4">
    <source>
        <dbReference type="PROSITE" id="PS50009"/>
    </source>
</evidence>
<name>A0AAV7JK64_9METZ</name>
<dbReference type="InterPro" id="IPR023578">
    <property type="entry name" value="Ras_GEF_dom_sf"/>
</dbReference>
<dbReference type="CDD" id="cd00155">
    <property type="entry name" value="RasGEF"/>
    <property type="match status" value="1"/>
</dbReference>
<keyword evidence="7" id="KW-1185">Reference proteome</keyword>
<dbReference type="Proteomes" id="UP001165289">
    <property type="component" value="Unassembled WGS sequence"/>
</dbReference>
<comment type="caution">
    <text evidence="6">The sequence shown here is derived from an EMBL/GenBank/DDBJ whole genome shotgun (WGS) entry which is preliminary data.</text>
</comment>